<comment type="caution">
    <text evidence="1">The sequence shown here is derived from an EMBL/GenBank/DDBJ whole genome shotgun (WGS) entry which is preliminary data.</text>
</comment>
<dbReference type="AlphaFoldDB" id="A0AAD1Y6V5"/>
<name>A0AAD1Y6V5_EUPCR</name>
<keyword evidence="2" id="KW-1185">Reference proteome</keyword>
<evidence type="ECO:0000313" key="1">
    <source>
        <dbReference type="EMBL" id="CAI2386218.1"/>
    </source>
</evidence>
<gene>
    <name evidence="1" type="ORF">ECRASSUSDP1_LOCUS27825</name>
</gene>
<accession>A0AAD1Y6V5</accession>
<dbReference type="EMBL" id="CAMPGE010028705">
    <property type="protein sequence ID" value="CAI2386218.1"/>
    <property type="molecule type" value="Genomic_DNA"/>
</dbReference>
<proteinExistence type="predicted"/>
<evidence type="ECO:0000313" key="2">
    <source>
        <dbReference type="Proteomes" id="UP001295684"/>
    </source>
</evidence>
<protein>
    <submittedName>
        <fullName evidence="1">Uncharacterized protein</fullName>
    </submittedName>
</protein>
<organism evidence="1 2">
    <name type="scientific">Euplotes crassus</name>
    <dbReference type="NCBI Taxonomy" id="5936"/>
    <lineage>
        <taxon>Eukaryota</taxon>
        <taxon>Sar</taxon>
        <taxon>Alveolata</taxon>
        <taxon>Ciliophora</taxon>
        <taxon>Intramacronucleata</taxon>
        <taxon>Spirotrichea</taxon>
        <taxon>Hypotrichia</taxon>
        <taxon>Euplotida</taxon>
        <taxon>Euplotidae</taxon>
        <taxon>Moneuplotes</taxon>
    </lineage>
</organism>
<reference evidence="1" key="1">
    <citation type="submission" date="2023-07" db="EMBL/GenBank/DDBJ databases">
        <authorList>
            <consortium name="AG Swart"/>
            <person name="Singh M."/>
            <person name="Singh A."/>
            <person name="Seah K."/>
            <person name="Emmerich C."/>
        </authorList>
    </citation>
    <scope>NUCLEOTIDE SEQUENCE</scope>
    <source>
        <strain evidence="1">DP1</strain>
    </source>
</reference>
<sequence>MLVLLDFRKYKKFRTIIYERGYEGEWIIQRDCLFTEFCPLKFSTKGAKSSIKIPDIVICIFAIPNIKILCEYQKICFKNLLELTVNSFLALKLSLMSPNAWASKMQACSKGKLRYLICN</sequence>
<dbReference type="Proteomes" id="UP001295684">
    <property type="component" value="Unassembled WGS sequence"/>
</dbReference>